<feature type="non-terminal residue" evidence="6">
    <location>
        <position position="1"/>
    </location>
</feature>
<organism evidence="6 7">
    <name type="scientific">Brachionus calyciflorus</name>
    <dbReference type="NCBI Taxonomy" id="104777"/>
    <lineage>
        <taxon>Eukaryota</taxon>
        <taxon>Metazoa</taxon>
        <taxon>Spiralia</taxon>
        <taxon>Gnathifera</taxon>
        <taxon>Rotifera</taxon>
        <taxon>Eurotatoria</taxon>
        <taxon>Monogononta</taxon>
        <taxon>Pseudotrocha</taxon>
        <taxon>Ploima</taxon>
        <taxon>Brachionidae</taxon>
        <taxon>Brachionus</taxon>
    </lineage>
</organism>
<dbReference type="PANTHER" id="PTHR20922">
    <property type="entry name" value="DNL-TYPE ZINC FINGER PROTEIN"/>
    <property type="match status" value="1"/>
</dbReference>
<evidence type="ECO:0000313" key="6">
    <source>
        <dbReference type="EMBL" id="CAF1038955.1"/>
    </source>
</evidence>
<dbReference type="InterPro" id="IPR007853">
    <property type="entry name" value="Znf_DNL-typ"/>
</dbReference>
<proteinExistence type="predicted"/>
<dbReference type="Pfam" id="PF05180">
    <property type="entry name" value="zf-DNL"/>
    <property type="match status" value="1"/>
</dbReference>
<dbReference type="GO" id="GO:0006457">
    <property type="term" value="P:protein folding"/>
    <property type="evidence" value="ECO:0007669"/>
    <property type="project" value="TreeGrafter"/>
</dbReference>
<accession>A0A814JJP8</accession>
<dbReference type="GO" id="GO:0008270">
    <property type="term" value="F:zinc ion binding"/>
    <property type="evidence" value="ECO:0007669"/>
    <property type="project" value="UniProtKB-KW"/>
</dbReference>
<dbReference type="GO" id="GO:0051087">
    <property type="term" value="F:protein-folding chaperone binding"/>
    <property type="evidence" value="ECO:0007669"/>
    <property type="project" value="TreeGrafter"/>
</dbReference>
<dbReference type="Pfam" id="PF09813">
    <property type="entry name" value="Coa3_cc"/>
    <property type="match status" value="1"/>
</dbReference>
<gene>
    <name evidence="6" type="ORF">OXX778_LOCUS18251</name>
</gene>
<dbReference type="PANTHER" id="PTHR20922:SF13">
    <property type="entry name" value="DNL-TYPE ZINC FINGER PROTEIN"/>
    <property type="match status" value="1"/>
</dbReference>
<evidence type="ECO:0000313" key="7">
    <source>
        <dbReference type="Proteomes" id="UP000663879"/>
    </source>
</evidence>
<comment type="caution">
    <text evidence="6">The sequence shown here is derived from an EMBL/GenBank/DDBJ whole genome shotgun (WGS) entry which is preliminary data.</text>
</comment>
<keyword evidence="1" id="KW-0479">Metal-binding</keyword>
<dbReference type="GO" id="GO:0005739">
    <property type="term" value="C:mitochondrion"/>
    <property type="evidence" value="ECO:0007669"/>
    <property type="project" value="TreeGrafter"/>
</dbReference>
<dbReference type="InterPro" id="IPR024158">
    <property type="entry name" value="Mt_import_TIM15"/>
</dbReference>
<name>A0A814JJP8_9BILA</name>
<evidence type="ECO:0000256" key="4">
    <source>
        <dbReference type="PROSITE-ProRule" id="PRU00834"/>
    </source>
</evidence>
<dbReference type="OrthoDB" id="512667at2759"/>
<keyword evidence="7" id="KW-1185">Reference proteome</keyword>
<keyword evidence="2 4" id="KW-0863">Zinc-finger</keyword>
<sequence>MFRSLARLFLGELKQIPKNFNSNKQALNRLRLTPLLNKKLYTETKQPLGELIKPRLAISFTCKVCDERVSRTFHKQSYEKGVVIIKCPKCLNHHIIADNLGWFSDLKGKRNIEEILAEKGETVKRLSLGDNIKLGKRMRLSYCKRFILNTLRFSENAAANQTGVSQLSNKADILSKVNISQKALSVAEQNYMRRISDRNFERYKREQTLRKHYKITGIILSTIVLSVYGYTMYA</sequence>
<keyword evidence="3" id="KW-0862">Zinc</keyword>
<dbReference type="GO" id="GO:0030150">
    <property type="term" value="P:protein import into mitochondrial matrix"/>
    <property type="evidence" value="ECO:0007669"/>
    <property type="project" value="TreeGrafter"/>
</dbReference>
<dbReference type="GO" id="GO:0050821">
    <property type="term" value="P:protein stabilization"/>
    <property type="evidence" value="ECO:0007669"/>
    <property type="project" value="TreeGrafter"/>
</dbReference>
<evidence type="ECO:0000256" key="3">
    <source>
        <dbReference type="ARBA" id="ARBA00022833"/>
    </source>
</evidence>
<feature type="domain" description="DNL-type" evidence="5">
    <location>
        <begin position="51"/>
        <end position="148"/>
    </location>
</feature>
<dbReference type="InterPro" id="IPR018628">
    <property type="entry name" value="Coa3_CC"/>
</dbReference>
<reference evidence="6" key="1">
    <citation type="submission" date="2021-02" db="EMBL/GenBank/DDBJ databases">
        <authorList>
            <person name="Nowell W R."/>
        </authorList>
    </citation>
    <scope>NUCLEOTIDE SEQUENCE</scope>
    <source>
        <strain evidence="6">Ploen Becks lab</strain>
    </source>
</reference>
<dbReference type="Proteomes" id="UP000663879">
    <property type="component" value="Unassembled WGS sequence"/>
</dbReference>
<evidence type="ECO:0000259" key="5">
    <source>
        <dbReference type="PROSITE" id="PS51501"/>
    </source>
</evidence>
<evidence type="ECO:0000256" key="2">
    <source>
        <dbReference type="ARBA" id="ARBA00022771"/>
    </source>
</evidence>
<dbReference type="AlphaFoldDB" id="A0A814JJP8"/>
<protein>
    <recommendedName>
        <fullName evidence="5">DNL-type domain-containing protein</fullName>
    </recommendedName>
</protein>
<dbReference type="EMBL" id="CAJNOC010004970">
    <property type="protein sequence ID" value="CAF1038955.1"/>
    <property type="molecule type" value="Genomic_DNA"/>
</dbReference>
<evidence type="ECO:0000256" key="1">
    <source>
        <dbReference type="ARBA" id="ARBA00022723"/>
    </source>
</evidence>
<dbReference type="PROSITE" id="PS51501">
    <property type="entry name" value="ZF_DNL"/>
    <property type="match status" value="1"/>
</dbReference>